<sequence>MRKNEGNILSRCPLCLNDNEDLQHLLFKCSFSKDVWDKVRAIADIECDKRNWTDLVKCLGDSCVQKSIGWVIKRFALAACVYTIWQERNGRIFKDVQRTSQEVFNNIDDSIKHKLLGITVKNSVNVRNVEHQVQKADSKVNDGS</sequence>
<feature type="domain" description="Reverse transcriptase zinc-binding" evidence="1">
    <location>
        <begin position="2"/>
        <end position="36"/>
    </location>
</feature>
<dbReference type="OrthoDB" id="1726447at2759"/>
<dbReference type="Proteomes" id="UP000245207">
    <property type="component" value="Unassembled WGS sequence"/>
</dbReference>
<comment type="caution">
    <text evidence="2">The sequence shown here is derived from an EMBL/GenBank/DDBJ whole genome shotgun (WGS) entry which is preliminary data.</text>
</comment>
<protein>
    <recommendedName>
        <fullName evidence="1">Reverse transcriptase zinc-binding domain-containing protein</fullName>
    </recommendedName>
</protein>
<dbReference type="AlphaFoldDB" id="A0A2U1L0D6"/>
<proteinExistence type="predicted"/>
<gene>
    <name evidence="2" type="ORF">CTI12_AA506780</name>
</gene>
<evidence type="ECO:0000313" key="2">
    <source>
        <dbReference type="EMBL" id="PWA42430.1"/>
    </source>
</evidence>
<dbReference type="PANTHER" id="PTHR33116:SF84">
    <property type="entry name" value="RNA-DIRECTED DNA POLYMERASE"/>
    <property type="match status" value="1"/>
</dbReference>
<evidence type="ECO:0000259" key="1">
    <source>
        <dbReference type="Pfam" id="PF13966"/>
    </source>
</evidence>
<dbReference type="STRING" id="35608.A0A2U1L0D6"/>
<organism evidence="2 3">
    <name type="scientific">Artemisia annua</name>
    <name type="common">Sweet wormwood</name>
    <dbReference type="NCBI Taxonomy" id="35608"/>
    <lineage>
        <taxon>Eukaryota</taxon>
        <taxon>Viridiplantae</taxon>
        <taxon>Streptophyta</taxon>
        <taxon>Embryophyta</taxon>
        <taxon>Tracheophyta</taxon>
        <taxon>Spermatophyta</taxon>
        <taxon>Magnoliopsida</taxon>
        <taxon>eudicotyledons</taxon>
        <taxon>Gunneridae</taxon>
        <taxon>Pentapetalae</taxon>
        <taxon>asterids</taxon>
        <taxon>campanulids</taxon>
        <taxon>Asterales</taxon>
        <taxon>Asteraceae</taxon>
        <taxon>Asteroideae</taxon>
        <taxon>Anthemideae</taxon>
        <taxon>Artemisiinae</taxon>
        <taxon>Artemisia</taxon>
    </lineage>
</organism>
<accession>A0A2U1L0D6</accession>
<dbReference type="InterPro" id="IPR026960">
    <property type="entry name" value="RVT-Znf"/>
</dbReference>
<dbReference type="Pfam" id="PF13966">
    <property type="entry name" value="zf-RVT"/>
    <property type="match status" value="1"/>
</dbReference>
<reference evidence="2 3" key="1">
    <citation type="journal article" date="2018" name="Mol. Plant">
        <title>The genome of Artemisia annua provides insight into the evolution of Asteraceae family and artemisinin biosynthesis.</title>
        <authorList>
            <person name="Shen Q."/>
            <person name="Zhang L."/>
            <person name="Liao Z."/>
            <person name="Wang S."/>
            <person name="Yan T."/>
            <person name="Shi P."/>
            <person name="Liu M."/>
            <person name="Fu X."/>
            <person name="Pan Q."/>
            <person name="Wang Y."/>
            <person name="Lv Z."/>
            <person name="Lu X."/>
            <person name="Zhang F."/>
            <person name="Jiang W."/>
            <person name="Ma Y."/>
            <person name="Chen M."/>
            <person name="Hao X."/>
            <person name="Li L."/>
            <person name="Tang Y."/>
            <person name="Lv G."/>
            <person name="Zhou Y."/>
            <person name="Sun X."/>
            <person name="Brodelius P.E."/>
            <person name="Rose J.K.C."/>
            <person name="Tang K."/>
        </authorList>
    </citation>
    <scope>NUCLEOTIDE SEQUENCE [LARGE SCALE GENOMIC DNA]</scope>
    <source>
        <strain evidence="3">cv. Huhao1</strain>
        <tissue evidence="2">Leaf</tissue>
    </source>
</reference>
<dbReference type="EMBL" id="PKPP01012419">
    <property type="protein sequence ID" value="PWA42430.1"/>
    <property type="molecule type" value="Genomic_DNA"/>
</dbReference>
<keyword evidence="3" id="KW-1185">Reference proteome</keyword>
<name>A0A2U1L0D6_ARTAN</name>
<dbReference type="PANTHER" id="PTHR33116">
    <property type="entry name" value="REVERSE TRANSCRIPTASE ZINC-BINDING DOMAIN-CONTAINING PROTEIN-RELATED-RELATED"/>
    <property type="match status" value="1"/>
</dbReference>
<evidence type="ECO:0000313" key="3">
    <source>
        <dbReference type="Proteomes" id="UP000245207"/>
    </source>
</evidence>